<accession>A2Q538</accession>
<name>A2Q538_MEDTR</name>
<dbReference type="Gene3D" id="2.20.25.30">
    <property type="match status" value="1"/>
</dbReference>
<gene>
    <name evidence="3" type="ORF">MtrDRAFT_AC158502g32v2</name>
</gene>
<evidence type="ECO:0000256" key="1">
    <source>
        <dbReference type="ARBA" id="ARBA00022980"/>
    </source>
</evidence>
<dbReference type="GO" id="GO:0006412">
    <property type="term" value="P:translation"/>
    <property type="evidence" value="ECO:0007669"/>
    <property type="project" value="InterPro"/>
</dbReference>
<evidence type="ECO:0000313" key="3">
    <source>
        <dbReference type="EMBL" id="ABN08738.1"/>
    </source>
</evidence>
<sequence>MIINCMILGTRYSASLHKQIKKMEVSQHSKLFHEMP</sequence>
<reference evidence="3" key="2">
    <citation type="submission" date="2007-03" db="EMBL/GenBank/DDBJ databases">
        <authorList>
            <consortium name="The International Medicago Genome Annotation Group"/>
        </authorList>
    </citation>
    <scope>NUCLEOTIDE SEQUENCE</scope>
</reference>
<dbReference type="GO" id="GO:0003735">
    <property type="term" value="F:structural constituent of ribosome"/>
    <property type="evidence" value="ECO:0007669"/>
    <property type="project" value="InterPro"/>
</dbReference>
<keyword evidence="1" id="KW-0689">Ribosomal protein</keyword>
<dbReference type="GO" id="GO:1990904">
    <property type="term" value="C:ribonucleoprotein complex"/>
    <property type="evidence" value="ECO:0007669"/>
    <property type="project" value="UniProtKB-KW"/>
</dbReference>
<organism evidence="3">
    <name type="scientific">Medicago truncatula</name>
    <name type="common">Barrel medic</name>
    <name type="synonym">Medicago tribuloides</name>
    <dbReference type="NCBI Taxonomy" id="3880"/>
    <lineage>
        <taxon>Eukaryota</taxon>
        <taxon>Viridiplantae</taxon>
        <taxon>Streptophyta</taxon>
        <taxon>Embryophyta</taxon>
        <taxon>Tracheophyta</taxon>
        <taxon>Spermatophyta</taxon>
        <taxon>Magnoliopsida</taxon>
        <taxon>eudicotyledons</taxon>
        <taxon>Gunneridae</taxon>
        <taxon>Pentapetalae</taxon>
        <taxon>rosids</taxon>
        <taxon>fabids</taxon>
        <taxon>Fabales</taxon>
        <taxon>Fabaceae</taxon>
        <taxon>Papilionoideae</taxon>
        <taxon>50 kb inversion clade</taxon>
        <taxon>NPAAA clade</taxon>
        <taxon>Hologalegina</taxon>
        <taxon>IRL clade</taxon>
        <taxon>Trifolieae</taxon>
        <taxon>Medicago</taxon>
    </lineage>
</organism>
<proteinExistence type="predicted"/>
<reference evidence="3" key="1">
    <citation type="submission" date="2005-05" db="EMBL/GenBank/DDBJ databases">
        <authorList>
            <person name="Town C.D."/>
        </authorList>
    </citation>
    <scope>NUCLEOTIDE SEQUENCE</scope>
</reference>
<evidence type="ECO:0000256" key="2">
    <source>
        <dbReference type="ARBA" id="ARBA00023274"/>
    </source>
</evidence>
<dbReference type="InterPro" id="IPR011331">
    <property type="entry name" value="Ribosomal_eL37/eL43"/>
</dbReference>
<keyword evidence="2" id="KW-0687">Ribonucleoprotein</keyword>
<dbReference type="Pfam" id="PF01780">
    <property type="entry name" value="Ribosomal_L37ae"/>
    <property type="match status" value="1"/>
</dbReference>
<dbReference type="AlphaFoldDB" id="A2Q538"/>
<dbReference type="GO" id="GO:0005840">
    <property type="term" value="C:ribosome"/>
    <property type="evidence" value="ECO:0007669"/>
    <property type="project" value="UniProtKB-KW"/>
</dbReference>
<protein>
    <submittedName>
        <fullName evidence="3">Ribosomal L37ae protein</fullName>
    </submittedName>
</protein>
<dbReference type="EMBL" id="AC158502">
    <property type="protein sequence ID" value="ABN08738.1"/>
    <property type="molecule type" value="Genomic_DNA"/>
</dbReference>
<dbReference type="InterPro" id="IPR002674">
    <property type="entry name" value="Ribosomal_eL43"/>
</dbReference>